<proteinExistence type="predicted"/>
<dbReference type="AlphaFoldDB" id="A0AAJ5Z0A0"/>
<keyword evidence="3 5" id="KW-1133">Transmembrane helix</keyword>
<name>A0AAJ5Z0A0_9BASI</name>
<evidence type="ECO:0000256" key="2">
    <source>
        <dbReference type="ARBA" id="ARBA00022692"/>
    </source>
</evidence>
<dbReference type="PANTHER" id="PTHR10783:SF46">
    <property type="entry name" value="PROTEIN ERD1 HOMOLOG 2"/>
    <property type="match status" value="1"/>
</dbReference>
<dbReference type="EMBL" id="CP119916">
    <property type="protein sequence ID" value="WFD14538.1"/>
    <property type="molecule type" value="Genomic_DNA"/>
</dbReference>
<feature type="transmembrane region" description="Helical" evidence="5">
    <location>
        <begin position="179"/>
        <end position="199"/>
    </location>
</feature>
<dbReference type="Proteomes" id="UP001217582">
    <property type="component" value="Chromosome 1"/>
</dbReference>
<feature type="transmembrane region" description="Helical" evidence="5">
    <location>
        <begin position="126"/>
        <end position="146"/>
    </location>
</feature>
<dbReference type="PROSITE" id="PS51380">
    <property type="entry name" value="EXS"/>
    <property type="match status" value="1"/>
</dbReference>
<dbReference type="PANTHER" id="PTHR10783">
    <property type="entry name" value="XENOTROPIC AND POLYTROPIC RETROVIRUS RECEPTOR 1-RELATED"/>
    <property type="match status" value="1"/>
</dbReference>
<evidence type="ECO:0000256" key="3">
    <source>
        <dbReference type="ARBA" id="ARBA00022989"/>
    </source>
</evidence>
<feature type="transmembrane region" description="Helical" evidence="5">
    <location>
        <begin position="86"/>
        <end position="106"/>
    </location>
</feature>
<reference evidence="7 8" key="1">
    <citation type="submission" date="2023-03" db="EMBL/GenBank/DDBJ databases">
        <title>Mating type loci evolution in Malassezia.</title>
        <authorList>
            <person name="Coelho M.A."/>
        </authorList>
    </citation>
    <scope>NUCLEOTIDE SEQUENCE [LARGE SCALE GENOMIC DNA]</scope>
    <source>
        <strain evidence="7 8">CBS 13387</strain>
    </source>
</reference>
<feature type="domain" description="EXS" evidence="6">
    <location>
        <begin position="207"/>
        <end position="432"/>
    </location>
</feature>
<keyword evidence="2 5" id="KW-0812">Transmembrane</keyword>
<comment type="subcellular location">
    <subcellularLocation>
        <location evidence="1">Membrane</location>
        <topology evidence="1">Multi-pass membrane protein</topology>
    </subcellularLocation>
</comment>
<keyword evidence="4 5" id="KW-0472">Membrane</keyword>
<evidence type="ECO:0000313" key="8">
    <source>
        <dbReference type="Proteomes" id="UP001217582"/>
    </source>
</evidence>
<dbReference type="GO" id="GO:0016020">
    <property type="term" value="C:membrane"/>
    <property type="evidence" value="ECO:0007669"/>
    <property type="project" value="UniProtKB-SubCell"/>
</dbReference>
<sequence length="432" mass="49475">MGLWAWAAVAGAAPDRAGTVLDASFEHYLPPIFRAVLMTALCMCGFGVILQVLQHWDMNVFHGAGPASRLPLAHTRTEPARESGALPLYLLALCHVAWSTFCWLMYRLHVEPRTGLRTLHAQAWETATLAGLLVLWIVPGPFRHLLRAWNRSLVRLFTPSLQQPILFTDVVLADILTSFAKVLGDVWLSLVLLAYFVMGQRADDRILLQAQTHVAVPVLISVPYVIRFRQCLSEYYTSGTHARRPLYNALKYLSSLPVIWLRSWPVFTSLSPGAARIVDVAWYACVLFNTLFSFWWDVTNDWGLDLLQPHSFHALVTHPPTQLPTLHRRSSSEHDHSHSALLMKPQGHVRRPTVLRMPEKPLPLPPSLYWAILCVNLVLRFTWSVKLSSHWQFLWDWQRGLLLLEALEIVRRCVWVLLRVEWELVRQHPMDL</sequence>
<evidence type="ECO:0000259" key="6">
    <source>
        <dbReference type="PROSITE" id="PS51380"/>
    </source>
</evidence>
<feature type="transmembrane region" description="Helical" evidence="5">
    <location>
        <begin position="32"/>
        <end position="53"/>
    </location>
</feature>
<organism evidence="7 8">
    <name type="scientific">Malassezia arunalokei</name>
    <dbReference type="NCBI Taxonomy" id="1514897"/>
    <lineage>
        <taxon>Eukaryota</taxon>
        <taxon>Fungi</taxon>
        <taxon>Dikarya</taxon>
        <taxon>Basidiomycota</taxon>
        <taxon>Ustilaginomycotina</taxon>
        <taxon>Malasseziomycetes</taxon>
        <taxon>Malasseziales</taxon>
        <taxon>Malasseziaceae</taxon>
        <taxon>Malassezia</taxon>
    </lineage>
</organism>
<evidence type="ECO:0000313" key="7">
    <source>
        <dbReference type="EMBL" id="WFD14538.1"/>
    </source>
</evidence>
<dbReference type="Pfam" id="PF03124">
    <property type="entry name" value="EXS"/>
    <property type="match status" value="1"/>
</dbReference>
<gene>
    <name evidence="7" type="primary">ERD1</name>
    <name evidence="7" type="ORF">MARU1_000544</name>
</gene>
<protein>
    <submittedName>
        <fullName evidence="7">Protein-ER retention protein</fullName>
    </submittedName>
</protein>
<evidence type="ECO:0000256" key="4">
    <source>
        <dbReference type="ARBA" id="ARBA00023136"/>
    </source>
</evidence>
<keyword evidence="8" id="KW-1185">Reference proteome</keyword>
<accession>A0AAJ5Z0A0</accession>
<dbReference type="InterPro" id="IPR004342">
    <property type="entry name" value="EXS_C"/>
</dbReference>
<dbReference type="GO" id="GO:0005737">
    <property type="term" value="C:cytoplasm"/>
    <property type="evidence" value="ECO:0007669"/>
    <property type="project" value="TreeGrafter"/>
</dbReference>
<evidence type="ECO:0000256" key="5">
    <source>
        <dbReference type="SAM" id="Phobius"/>
    </source>
</evidence>
<evidence type="ECO:0000256" key="1">
    <source>
        <dbReference type="ARBA" id="ARBA00004141"/>
    </source>
</evidence>